<dbReference type="EMBL" id="OW240915">
    <property type="protein sequence ID" value="CAH2286012.1"/>
    <property type="molecule type" value="Genomic_DNA"/>
</dbReference>
<evidence type="ECO:0000313" key="3">
    <source>
        <dbReference type="Proteomes" id="UP001295444"/>
    </source>
</evidence>
<accession>A0AAD1S6P5</accession>
<name>A0AAD1S6P5_PELCU</name>
<feature type="region of interest" description="Disordered" evidence="1">
    <location>
        <begin position="155"/>
        <end position="217"/>
    </location>
</feature>
<keyword evidence="3" id="KW-1185">Reference proteome</keyword>
<organism evidence="2 3">
    <name type="scientific">Pelobates cultripes</name>
    <name type="common">Western spadefoot toad</name>
    <dbReference type="NCBI Taxonomy" id="61616"/>
    <lineage>
        <taxon>Eukaryota</taxon>
        <taxon>Metazoa</taxon>
        <taxon>Chordata</taxon>
        <taxon>Craniata</taxon>
        <taxon>Vertebrata</taxon>
        <taxon>Euteleostomi</taxon>
        <taxon>Amphibia</taxon>
        <taxon>Batrachia</taxon>
        <taxon>Anura</taxon>
        <taxon>Pelobatoidea</taxon>
        <taxon>Pelobatidae</taxon>
        <taxon>Pelobates</taxon>
    </lineage>
</organism>
<feature type="compositionally biased region" description="Polar residues" evidence="1">
    <location>
        <begin position="200"/>
        <end position="217"/>
    </location>
</feature>
<reference evidence="2" key="1">
    <citation type="submission" date="2022-03" db="EMBL/GenBank/DDBJ databases">
        <authorList>
            <person name="Alioto T."/>
            <person name="Alioto T."/>
            <person name="Gomez Garrido J."/>
        </authorList>
    </citation>
    <scope>NUCLEOTIDE SEQUENCE</scope>
</reference>
<evidence type="ECO:0000256" key="1">
    <source>
        <dbReference type="SAM" id="MobiDB-lite"/>
    </source>
</evidence>
<proteinExistence type="predicted"/>
<dbReference type="Proteomes" id="UP001295444">
    <property type="component" value="Chromosome 04"/>
</dbReference>
<feature type="compositionally biased region" description="Polar residues" evidence="1">
    <location>
        <begin position="178"/>
        <end position="191"/>
    </location>
</feature>
<evidence type="ECO:0000313" key="2">
    <source>
        <dbReference type="EMBL" id="CAH2286012.1"/>
    </source>
</evidence>
<protein>
    <submittedName>
        <fullName evidence="2">Uncharacterized protein</fullName>
    </submittedName>
</protein>
<feature type="compositionally biased region" description="Basic and acidic residues" evidence="1">
    <location>
        <begin position="166"/>
        <end position="177"/>
    </location>
</feature>
<gene>
    <name evidence="2" type="ORF">PECUL_23A007033</name>
</gene>
<feature type="region of interest" description="Disordered" evidence="1">
    <location>
        <begin position="230"/>
        <end position="289"/>
    </location>
</feature>
<dbReference type="AlphaFoldDB" id="A0AAD1S6P5"/>
<feature type="compositionally biased region" description="Polar residues" evidence="1">
    <location>
        <begin position="232"/>
        <end position="252"/>
    </location>
</feature>
<feature type="compositionally biased region" description="Basic and acidic residues" evidence="1">
    <location>
        <begin position="276"/>
        <end position="289"/>
    </location>
</feature>
<sequence length="289" mass="32830">METDQKLRVLKTKPGLLNPTFTPEAEAGKGRNIVMTNTVTGIRGTNQKMDNSPKLLTPKLKKEKNYINFESRDCSPENLSVKREREEDQQVKGRLYTTKTTLSTDIKNMDNFPLKRPFKLAPLELPAEVKEVQMQKIRAMQDEIFLDKQKTYFNVPRRKPTSTDNPAKRDVIKKDTLAENTLPTLKINSNAARGPMPEENPSSQQPFQLDQGNTQAAQAVLSTVPKLKARRSNANNSSLHNTQTNPPQTSTKSRFRHLAKPNENESQSKLSIIQLNRDHLRETTANKKK</sequence>
<feature type="compositionally biased region" description="Polar residues" evidence="1">
    <location>
        <begin position="264"/>
        <end position="274"/>
    </location>
</feature>